<evidence type="ECO:0000313" key="3">
    <source>
        <dbReference type="Proteomes" id="UP001064087"/>
    </source>
</evidence>
<accession>A0ABY6DCX4</accession>
<evidence type="ECO:0000313" key="2">
    <source>
        <dbReference type="EMBL" id="UXX83920.1"/>
    </source>
</evidence>
<sequence length="203" mass="23273">MKNRTKFNLALTEIAREWRALLILWVLRSGKFIHIWCKNLLTSDQKRDRNRALERRGDYAKRTARAKTPGGRDRQCSSHCPHCDRRRTGNIVEATSQAQERFGGCKGTSGVNNSRRAQDYCAKGCRSEVGLMPFDFPAFHKSGWAYRDCYTIDPQKGAWAWEKLNLNQLGLEIGMLPRTLHFALLETLKERKTLEKTSGNGVD</sequence>
<protein>
    <submittedName>
        <fullName evidence="2">Uncharacterized protein</fullName>
    </submittedName>
</protein>
<proteinExistence type="predicted"/>
<feature type="compositionally biased region" description="Basic and acidic residues" evidence="1">
    <location>
        <begin position="52"/>
        <end position="61"/>
    </location>
</feature>
<name>A0ABY6DCX4_9RHOB</name>
<dbReference type="EMBL" id="CP106738">
    <property type="protein sequence ID" value="UXX83920.1"/>
    <property type="molecule type" value="Genomic_DNA"/>
</dbReference>
<dbReference type="Proteomes" id="UP001064087">
    <property type="component" value="Chromosome"/>
</dbReference>
<dbReference type="RefSeq" id="WP_263048369.1">
    <property type="nucleotide sequence ID" value="NZ_CP106738.1"/>
</dbReference>
<feature type="region of interest" description="Disordered" evidence="1">
    <location>
        <begin position="52"/>
        <end position="73"/>
    </location>
</feature>
<keyword evidence="3" id="KW-1185">Reference proteome</keyword>
<organism evidence="2 3">
    <name type="scientific">Roseovarius pelagicus</name>
    <dbReference type="NCBI Taxonomy" id="2980108"/>
    <lineage>
        <taxon>Bacteria</taxon>
        <taxon>Pseudomonadati</taxon>
        <taxon>Pseudomonadota</taxon>
        <taxon>Alphaproteobacteria</taxon>
        <taxon>Rhodobacterales</taxon>
        <taxon>Roseobacteraceae</taxon>
        <taxon>Roseovarius</taxon>
    </lineage>
</organism>
<evidence type="ECO:0000256" key="1">
    <source>
        <dbReference type="SAM" id="MobiDB-lite"/>
    </source>
</evidence>
<gene>
    <name evidence="2" type="ORF">N7U68_04485</name>
</gene>
<reference evidence="2" key="1">
    <citation type="submission" date="2022-10" db="EMBL/GenBank/DDBJ databases">
        <title>Roseovarius pelagicus sp. nov., isolated from Arctic seawater.</title>
        <authorList>
            <person name="Hong Y.W."/>
            <person name="Hwang C.Y."/>
        </authorList>
    </citation>
    <scope>NUCLEOTIDE SEQUENCE</scope>
    <source>
        <strain evidence="2">HL-MP18</strain>
    </source>
</reference>